<dbReference type="NCBIfam" id="TIGR02268">
    <property type="entry name" value="Myxococcus xanthus paralogous family TIGR02268"/>
    <property type="match status" value="1"/>
</dbReference>
<keyword evidence="1" id="KW-0732">Signal</keyword>
<comment type="caution">
    <text evidence="2">The sequence shown here is derived from an EMBL/GenBank/DDBJ whole genome shotgun (WGS) entry which is preliminary data.</text>
</comment>
<feature type="chain" id="PRO_5032897844" evidence="1">
    <location>
        <begin position="24"/>
        <end position="298"/>
    </location>
</feature>
<dbReference type="Pfam" id="PF09544">
    <property type="entry name" value="DUF2381"/>
    <property type="match status" value="2"/>
</dbReference>
<keyword evidence="3" id="KW-1185">Reference proteome</keyword>
<evidence type="ECO:0000256" key="1">
    <source>
        <dbReference type="SAM" id="SignalP"/>
    </source>
</evidence>
<name>A0A848L5E5_9BACT</name>
<dbReference type="InterPro" id="IPR011754">
    <property type="entry name" value="Mxa_paralog_2268"/>
</dbReference>
<dbReference type="AlphaFoldDB" id="A0A848L5E5"/>
<evidence type="ECO:0000313" key="2">
    <source>
        <dbReference type="EMBL" id="NMO13914.1"/>
    </source>
</evidence>
<feature type="signal peptide" evidence="1">
    <location>
        <begin position="1"/>
        <end position="23"/>
    </location>
</feature>
<dbReference type="Proteomes" id="UP000518300">
    <property type="component" value="Unassembled WGS sequence"/>
</dbReference>
<organism evidence="2 3">
    <name type="scientific">Pyxidicoccus fallax</name>
    <dbReference type="NCBI Taxonomy" id="394095"/>
    <lineage>
        <taxon>Bacteria</taxon>
        <taxon>Pseudomonadati</taxon>
        <taxon>Myxococcota</taxon>
        <taxon>Myxococcia</taxon>
        <taxon>Myxococcales</taxon>
        <taxon>Cystobacterineae</taxon>
        <taxon>Myxococcaceae</taxon>
        <taxon>Pyxidicoccus</taxon>
    </lineage>
</organism>
<accession>A0A848L5E5</accession>
<evidence type="ECO:0000313" key="3">
    <source>
        <dbReference type="Proteomes" id="UP000518300"/>
    </source>
</evidence>
<dbReference type="EMBL" id="JABBJJ010000010">
    <property type="protein sequence ID" value="NMO13914.1"/>
    <property type="molecule type" value="Genomic_DNA"/>
</dbReference>
<reference evidence="2 3" key="1">
    <citation type="submission" date="2020-04" db="EMBL/GenBank/DDBJ databases">
        <title>Draft genome of Pyxidicoccus fallax type strain.</title>
        <authorList>
            <person name="Whitworth D.E."/>
        </authorList>
    </citation>
    <scope>NUCLEOTIDE SEQUENCE [LARGE SCALE GENOMIC DNA]</scope>
    <source>
        <strain evidence="2 3">DSM 14698</strain>
    </source>
</reference>
<sequence length="298" mass="31431">MLLPVRLALALVLLGGAAPRAEAAPPRTKRERPVAVVVNPAEPLPEIRVEAAAPTLLFFPTTVAESTLTVDEKPRTIDTAAVPGDGSRIRVLDVGKRSIIVQPVEDLRAGERHELAVFFADGRAPARAAFVLVTDPAEADARIDVERREPPTAACPAEAPRPPPRPEDFVLLGYVDEKGVRRGAVRPAKDDALGLESGQGSSYRGATWALVDVVIVNSAGQQPWTPREAIFRGKRGATLPARVVTVGNGEIAPGASLRVLAVADTLPASVGEVFALEVRGSGGRSLVIPGVRFTEGDQ</sequence>
<protein>
    <submittedName>
        <fullName evidence="2">DUF2381 family protein</fullName>
    </submittedName>
</protein>
<proteinExistence type="predicted"/>
<gene>
    <name evidence="2" type="ORF">HG543_03450</name>
</gene>